<dbReference type="SMART" id="SM00448">
    <property type="entry name" value="REC"/>
    <property type="match status" value="2"/>
</dbReference>
<organism evidence="19 20">
    <name type="scientific">Maioricimonas rarisocia</name>
    <dbReference type="NCBI Taxonomy" id="2528026"/>
    <lineage>
        <taxon>Bacteria</taxon>
        <taxon>Pseudomonadati</taxon>
        <taxon>Planctomycetota</taxon>
        <taxon>Planctomycetia</taxon>
        <taxon>Planctomycetales</taxon>
        <taxon>Planctomycetaceae</taxon>
        <taxon>Maioricimonas</taxon>
    </lineage>
</organism>
<dbReference type="Gene3D" id="1.20.120.160">
    <property type="entry name" value="HPT domain"/>
    <property type="match status" value="1"/>
</dbReference>
<dbReference type="CDD" id="cd17546">
    <property type="entry name" value="REC_hyHK_CKI1_RcsC-like"/>
    <property type="match status" value="2"/>
</dbReference>
<dbReference type="InterPro" id="IPR036641">
    <property type="entry name" value="HPT_dom_sf"/>
</dbReference>
<evidence type="ECO:0000256" key="13">
    <source>
        <dbReference type="SAM" id="Phobius"/>
    </source>
</evidence>
<evidence type="ECO:0000259" key="14">
    <source>
        <dbReference type="PROSITE" id="PS50109"/>
    </source>
</evidence>
<dbReference type="EC" id="2.7.13.3" evidence="2"/>
<keyword evidence="5" id="KW-0547">Nucleotide-binding</keyword>
<dbReference type="Gene3D" id="3.30.450.20">
    <property type="entry name" value="PAS domain"/>
    <property type="match status" value="4"/>
</dbReference>
<feature type="modified residue" description="Phosphohistidine" evidence="11">
    <location>
        <position position="1251"/>
    </location>
</feature>
<proteinExistence type="predicted"/>
<dbReference type="InterPro" id="IPR005467">
    <property type="entry name" value="His_kinase_dom"/>
</dbReference>
<dbReference type="CDD" id="cd16922">
    <property type="entry name" value="HATPase_EvgS-ArcB-TorS-like"/>
    <property type="match status" value="1"/>
</dbReference>
<dbReference type="NCBIfam" id="TIGR00229">
    <property type="entry name" value="sensory_box"/>
    <property type="match status" value="4"/>
</dbReference>
<protein>
    <recommendedName>
        <fullName evidence="10">Sensory/regulatory protein RpfC</fullName>
        <ecNumber evidence="2">2.7.13.3</ecNumber>
    </recommendedName>
</protein>
<keyword evidence="20" id="KW-1185">Reference proteome</keyword>
<evidence type="ECO:0000256" key="11">
    <source>
        <dbReference type="PROSITE-ProRule" id="PRU00110"/>
    </source>
</evidence>
<dbReference type="InterPro" id="IPR036097">
    <property type="entry name" value="HisK_dim/P_sf"/>
</dbReference>
<evidence type="ECO:0000256" key="2">
    <source>
        <dbReference type="ARBA" id="ARBA00012438"/>
    </source>
</evidence>
<dbReference type="GO" id="GO:0006355">
    <property type="term" value="P:regulation of DNA-templated transcription"/>
    <property type="evidence" value="ECO:0007669"/>
    <property type="project" value="InterPro"/>
</dbReference>
<keyword evidence="13" id="KW-0812">Transmembrane</keyword>
<feature type="domain" description="PAC" evidence="17">
    <location>
        <begin position="479"/>
        <end position="532"/>
    </location>
</feature>
<sequence>MPGFLFRLFDTTGFPPRWTCGPAWGQEPWLGWIHIVADAATSLAYFSVPCVVMYFVSRRQGLRFPIIFYVFLGLIFFSCGTVHLTESLIFWWPAYRFSGIAKLVTAVVSCAGVGVLIRVLPDALQLQSPKVVEREVTDRKLAQASLESERNLLHTLMNNLPDAIYFKDREGRFLRVSRALGEKFGLENPADAVGKSDADFFSEEHVLQARRDEQKVLDTGEPMVGVVERETWPDGRETWVTTTRAPLHNREGERIGTFGISHDITEIKLAERALRASEERFELAVRGSSDGLWDWDLTSDSVYYSERFKELLGYAGNEFADDIASLREHVHPDDRHRTFEAIDQHLKDRQPFDVEYRLRTRSGDYRWFRARAQAVWNETGQPTRMAGSITDITEVKRTQNLLEHERFLLHTLLEHLPDAIYFKDAEGRFLRISQTLADWLELEHPEDAVGRTIGEFLSDDVAQQSLEEERQVMRTDRPLTGKVEQVDWRDGESIWVSTTKVPLPDEQGRIVGTIGISHDITSQKEAEERFRLVVEAAPNPMLVINRNGRIDLVNTETERSFGYTREELIGQPIELLVPETLRQQHEELRSAFMRSPVVRDKGLQRGLAGRRKDGTEFPVEVGLSPLVLGEETVVLSSVYDITERMQVETMLRTAKESAEAANRAKSDFLANMSHEIRTPMNAIIGMTDLVLDTELTPTQQDYLTTVLEAAESLLSIINEILDFSKIEAGKLELHCLAFGVREEVGDTLKSLGLRAHNKGIELAWHVHSDVPEWLNGDPIRLRQVLVNLVGNAVKFTEDGEVVVEVERNESGSEGVELHFSVRDTGIGISENKLGSIFDAFEQADASTTREYGGTGLGLAISGRIVEAMDGRIWVESVVGEGSTFHFTAVFPLASAPLDKADDFDPGELNRVPVLVVDDNDTNRRILHETLSSWGLPVQTVSAAGEALGALRDLAERHEQLPLVLSDVNMPGMDGFELTEKLRENENLQNVPVILLTSGGRMGDVARCDELGVVAHLMKPVKQSELLDAIVEAVAVPGERDEDRTVKEHSQRMQPLKILLAEDGKANRTLATRLLEKWGHRVIAAMNGQEAVESCGRETFDLVLMDVQMPVMDGLQATEAIRQAEATSGGHIPIVAMTARAMKGDRERCLEAGMDGYVAKPIRRQELFDAINAVLSEAATSGSTEDPGVAEATDAAEDSCINWDEALRTTDNDVDLLCAVIEETLDETPELLEGLRNATTQNDFAEARRMAHTIKGAGRSFGCEIVVRWGAAGETAAAEEDHERLSELLQPISRAVEQMMMELRVYLNEHQ</sequence>
<dbReference type="Pfam" id="PF01627">
    <property type="entry name" value="Hpt"/>
    <property type="match status" value="1"/>
</dbReference>
<dbReference type="PROSITE" id="PS50110">
    <property type="entry name" value="RESPONSE_REGULATORY"/>
    <property type="match status" value="2"/>
</dbReference>
<dbReference type="EMBL" id="CP036275">
    <property type="protein sequence ID" value="QDU38062.1"/>
    <property type="molecule type" value="Genomic_DNA"/>
</dbReference>
<feature type="domain" description="PAC" evidence="17">
    <location>
        <begin position="220"/>
        <end position="276"/>
    </location>
</feature>
<evidence type="ECO:0000256" key="8">
    <source>
        <dbReference type="ARBA" id="ARBA00023012"/>
    </source>
</evidence>
<dbReference type="InterPro" id="IPR004358">
    <property type="entry name" value="Sig_transdc_His_kin-like_C"/>
</dbReference>
<dbReference type="InterPro" id="IPR003661">
    <property type="entry name" value="HisK_dim/P_dom"/>
</dbReference>
<dbReference type="GO" id="GO:0000155">
    <property type="term" value="F:phosphorelay sensor kinase activity"/>
    <property type="evidence" value="ECO:0007669"/>
    <property type="project" value="InterPro"/>
</dbReference>
<feature type="domain" description="Response regulatory" evidence="15">
    <location>
        <begin position="912"/>
        <end position="1033"/>
    </location>
</feature>
<dbReference type="PRINTS" id="PR00344">
    <property type="entry name" value="BCTRLSENSOR"/>
</dbReference>
<evidence type="ECO:0000256" key="7">
    <source>
        <dbReference type="ARBA" id="ARBA00022840"/>
    </source>
</evidence>
<keyword evidence="13" id="KW-0472">Membrane</keyword>
<comment type="catalytic activity">
    <reaction evidence="1">
        <text>ATP + protein L-histidine = ADP + protein N-phospho-L-histidine.</text>
        <dbReference type="EC" id="2.7.13.3"/>
    </reaction>
</comment>
<dbReference type="Pfam" id="PF00072">
    <property type="entry name" value="Response_reg"/>
    <property type="match status" value="2"/>
</dbReference>
<dbReference type="CDD" id="cd00088">
    <property type="entry name" value="HPT"/>
    <property type="match status" value="1"/>
</dbReference>
<keyword evidence="13" id="KW-1133">Transmembrane helix</keyword>
<dbReference type="InterPro" id="IPR000700">
    <property type="entry name" value="PAS-assoc_C"/>
</dbReference>
<dbReference type="InterPro" id="IPR011006">
    <property type="entry name" value="CheY-like_superfamily"/>
</dbReference>
<dbReference type="InterPro" id="IPR001610">
    <property type="entry name" value="PAC"/>
</dbReference>
<gene>
    <name evidence="19" type="primary">barA_3</name>
    <name evidence="19" type="ORF">Mal4_23820</name>
</gene>
<dbReference type="SMART" id="SM00387">
    <property type="entry name" value="HATPase_c"/>
    <property type="match status" value="1"/>
</dbReference>
<dbReference type="Pfam" id="PF00989">
    <property type="entry name" value="PAS"/>
    <property type="match status" value="1"/>
</dbReference>
<keyword evidence="6 19" id="KW-0418">Kinase</keyword>
<evidence type="ECO:0000256" key="1">
    <source>
        <dbReference type="ARBA" id="ARBA00000085"/>
    </source>
</evidence>
<dbReference type="CDD" id="cd00130">
    <property type="entry name" value="PAS"/>
    <property type="match status" value="4"/>
</dbReference>
<dbReference type="InterPro" id="IPR001789">
    <property type="entry name" value="Sig_transdc_resp-reg_receiver"/>
</dbReference>
<dbReference type="FunFam" id="1.10.287.130:FF:000002">
    <property type="entry name" value="Two-component osmosensing histidine kinase"/>
    <property type="match status" value="1"/>
</dbReference>
<feature type="modified residue" description="4-aspartylphosphate" evidence="12">
    <location>
        <position position="1105"/>
    </location>
</feature>
<dbReference type="Pfam" id="PF08447">
    <property type="entry name" value="PAS_3"/>
    <property type="match status" value="1"/>
</dbReference>
<keyword evidence="3 12" id="KW-0597">Phosphoprotein</keyword>
<evidence type="ECO:0000313" key="20">
    <source>
        <dbReference type="Proteomes" id="UP000320496"/>
    </source>
</evidence>
<dbReference type="InterPro" id="IPR058544">
    <property type="entry name" value="ETR1_N"/>
</dbReference>
<dbReference type="Pfam" id="PF02518">
    <property type="entry name" value="HATPase_c"/>
    <property type="match status" value="1"/>
</dbReference>
<dbReference type="PROSITE" id="PS50109">
    <property type="entry name" value="HIS_KIN"/>
    <property type="match status" value="1"/>
</dbReference>
<dbReference type="SUPFAM" id="SSF47384">
    <property type="entry name" value="Homodimeric domain of signal transducing histidine kinase"/>
    <property type="match status" value="1"/>
</dbReference>
<evidence type="ECO:0000259" key="16">
    <source>
        <dbReference type="PROSITE" id="PS50112"/>
    </source>
</evidence>
<evidence type="ECO:0000256" key="10">
    <source>
        <dbReference type="ARBA" id="ARBA00068150"/>
    </source>
</evidence>
<dbReference type="Proteomes" id="UP000320496">
    <property type="component" value="Chromosome"/>
</dbReference>
<dbReference type="SUPFAM" id="SSF55874">
    <property type="entry name" value="ATPase domain of HSP90 chaperone/DNA topoisomerase II/histidine kinase"/>
    <property type="match status" value="1"/>
</dbReference>
<keyword evidence="8" id="KW-0902">Two-component regulatory system</keyword>
<dbReference type="SUPFAM" id="SSF47226">
    <property type="entry name" value="Histidine-containing phosphotransfer domain, HPT domain"/>
    <property type="match status" value="1"/>
</dbReference>
<name>A0A517Z6E5_9PLAN</name>
<reference evidence="19 20" key="1">
    <citation type="submission" date="2019-02" db="EMBL/GenBank/DDBJ databases">
        <title>Deep-cultivation of Planctomycetes and their phenomic and genomic characterization uncovers novel biology.</title>
        <authorList>
            <person name="Wiegand S."/>
            <person name="Jogler M."/>
            <person name="Boedeker C."/>
            <person name="Pinto D."/>
            <person name="Vollmers J."/>
            <person name="Rivas-Marin E."/>
            <person name="Kohn T."/>
            <person name="Peeters S.H."/>
            <person name="Heuer A."/>
            <person name="Rast P."/>
            <person name="Oberbeckmann S."/>
            <person name="Bunk B."/>
            <person name="Jeske O."/>
            <person name="Meyerdierks A."/>
            <person name="Storesund J.E."/>
            <person name="Kallscheuer N."/>
            <person name="Luecker S."/>
            <person name="Lage O.M."/>
            <person name="Pohl T."/>
            <person name="Merkel B.J."/>
            <person name="Hornburger P."/>
            <person name="Mueller R.-W."/>
            <person name="Bruemmer F."/>
            <person name="Labrenz M."/>
            <person name="Spormann A.M."/>
            <person name="Op den Camp H."/>
            <person name="Overmann J."/>
            <person name="Amann R."/>
            <person name="Jetten M.S.M."/>
            <person name="Mascher T."/>
            <person name="Medema M.H."/>
            <person name="Devos D.P."/>
            <person name="Kaster A.-K."/>
            <person name="Ovreas L."/>
            <person name="Rohde M."/>
            <person name="Galperin M.Y."/>
            <person name="Jogler C."/>
        </authorList>
    </citation>
    <scope>NUCLEOTIDE SEQUENCE [LARGE SCALE GENOMIC DNA]</scope>
    <source>
        <strain evidence="19 20">Mal4</strain>
    </source>
</reference>
<feature type="transmembrane region" description="Helical" evidence="13">
    <location>
        <begin position="32"/>
        <end position="56"/>
    </location>
</feature>
<dbReference type="InterPro" id="IPR003594">
    <property type="entry name" value="HATPase_dom"/>
</dbReference>
<dbReference type="SMART" id="SM00091">
    <property type="entry name" value="PAS"/>
    <property type="match status" value="4"/>
</dbReference>
<evidence type="ECO:0000259" key="18">
    <source>
        <dbReference type="PROSITE" id="PS50894"/>
    </source>
</evidence>
<feature type="domain" description="PAS" evidence="16">
    <location>
        <begin position="277"/>
        <end position="349"/>
    </location>
</feature>
<keyword evidence="7" id="KW-0067">ATP-binding</keyword>
<dbReference type="PANTHER" id="PTHR45339">
    <property type="entry name" value="HYBRID SIGNAL TRANSDUCTION HISTIDINE KINASE J"/>
    <property type="match status" value="1"/>
</dbReference>
<dbReference type="InterPro" id="IPR013655">
    <property type="entry name" value="PAS_fold_3"/>
</dbReference>
<dbReference type="InterPro" id="IPR008207">
    <property type="entry name" value="Sig_transdc_His_kin_Hpt_dom"/>
</dbReference>
<feature type="domain" description="Histidine kinase" evidence="14">
    <location>
        <begin position="671"/>
        <end position="892"/>
    </location>
</feature>
<dbReference type="SMART" id="SM00073">
    <property type="entry name" value="HPT"/>
    <property type="match status" value="1"/>
</dbReference>
<dbReference type="SUPFAM" id="SSF55785">
    <property type="entry name" value="PYP-like sensor domain (PAS domain)"/>
    <property type="match status" value="4"/>
</dbReference>
<evidence type="ECO:0000256" key="5">
    <source>
        <dbReference type="ARBA" id="ARBA00022741"/>
    </source>
</evidence>
<feature type="modified residue" description="4-aspartylphosphate" evidence="12">
    <location>
        <position position="966"/>
    </location>
</feature>
<dbReference type="InterPro" id="IPR036890">
    <property type="entry name" value="HATPase_C_sf"/>
</dbReference>
<dbReference type="KEGG" id="mri:Mal4_23820"/>
<dbReference type="SMART" id="SM00388">
    <property type="entry name" value="HisKA"/>
    <property type="match status" value="1"/>
</dbReference>
<evidence type="ECO:0000256" key="3">
    <source>
        <dbReference type="ARBA" id="ARBA00022553"/>
    </source>
</evidence>
<dbReference type="OrthoDB" id="9762493at2"/>
<dbReference type="GO" id="GO:0005524">
    <property type="term" value="F:ATP binding"/>
    <property type="evidence" value="ECO:0007669"/>
    <property type="project" value="UniProtKB-KW"/>
</dbReference>
<dbReference type="InterPro" id="IPR013767">
    <property type="entry name" value="PAS_fold"/>
</dbReference>
<evidence type="ECO:0000259" key="15">
    <source>
        <dbReference type="PROSITE" id="PS50110"/>
    </source>
</evidence>
<dbReference type="PROSITE" id="PS50113">
    <property type="entry name" value="PAC"/>
    <property type="match status" value="3"/>
</dbReference>
<evidence type="ECO:0000256" key="12">
    <source>
        <dbReference type="PROSITE-ProRule" id="PRU00169"/>
    </source>
</evidence>
<feature type="transmembrane region" description="Helical" evidence="13">
    <location>
        <begin position="68"/>
        <end position="94"/>
    </location>
</feature>
<dbReference type="Gene3D" id="3.30.565.10">
    <property type="entry name" value="Histidine kinase-like ATPase, C-terminal domain"/>
    <property type="match status" value="1"/>
</dbReference>
<accession>A0A517Z6E5</accession>
<dbReference type="Gene3D" id="1.10.287.130">
    <property type="match status" value="1"/>
</dbReference>
<dbReference type="PROSITE" id="PS50894">
    <property type="entry name" value="HPT"/>
    <property type="match status" value="1"/>
</dbReference>
<dbReference type="Pfam" id="PF00512">
    <property type="entry name" value="HisKA"/>
    <property type="match status" value="1"/>
</dbReference>
<dbReference type="Gene3D" id="3.40.50.2300">
    <property type="match status" value="2"/>
</dbReference>
<dbReference type="FunFam" id="3.30.565.10:FF:000010">
    <property type="entry name" value="Sensor histidine kinase RcsC"/>
    <property type="match status" value="1"/>
</dbReference>
<feature type="domain" description="HPt" evidence="18">
    <location>
        <begin position="1212"/>
        <end position="1305"/>
    </location>
</feature>
<dbReference type="Pfam" id="PF25487">
    <property type="entry name" value="ETR1_N"/>
    <property type="match status" value="1"/>
</dbReference>
<dbReference type="PROSITE" id="PS50112">
    <property type="entry name" value="PAS"/>
    <property type="match status" value="2"/>
</dbReference>
<dbReference type="SMART" id="SM00086">
    <property type="entry name" value="PAC"/>
    <property type="match status" value="4"/>
</dbReference>
<evidence type="ECO:0000256" key="9">
    <source>
        <dbReference type="ARBA" id="ARBA00064003"/>
    </source>
</evidence>
<dbReference type="InterPro" id="IPR000014">
    <property type="entry name" value="PAS"/>
</dbReference>
<keyword evidence="4 19" id="KW-0808">Transferase</keyword>
<feature type="domain" description="PAC" evidence="17">
    <location>
        <begin position="352"/>
        <end position="404"/>
    </location>
</feature>
<evidence type="ECO:0000313" key="19">
    <source>
        <dbReference type="EMBL" id="QDU38062.1"/>
    </source>
</evidence>
<dbReference type="Pfam" id="PF08448">
    <property type="entry name" value="PAS_4"/>
    <property type="match status" value="2"/>
</dbReference>
<dbReference type="InterPro" id="IPR013656">
    <property type="entry name" value="PAS_4"/>
</dbReference>
<dbReference type="SUPFAM" id="SSF52172">
    <property type="entry name" value="CheY-like"/>
    <property type="match status" value="2"/>
</dbReference>
<comment type="subunit">
    <text evidence="9">At low DSF concentrations, interacts with RpfF.</text>
</comment>
<dbReference type="PANTHER" id="PTHR45339:SF3">
    <property type="entry name" value="HISTIDINE KINASE"/>
    <property type="match status" value="1"/>
</dbReference>
<evidence type="ECO:0000256" key="6">
    <source>
        <dbReference type="ARBA" id="ARBA00022777"/>
    </source>
</evidence>
<dbReference type="RefSeq" id="WP_145369384.1">
    <property type="nucleotide sequence ID" value="NZ_CP036275.1"/>
</dbReference>
<evidence type="ECO:0000259" key="17">
    <source>
        <dbReference type="PROSITE" id="PS50113"/>
    </source>
</evidence>
<dbReference type="CDD" id="cd00082">
    <property type="entry name" value="HisKA"/>
    <property type="match status" value="1"/>
</dbReference>
<dbReference type="InterPro" id="IPR035965">
    <property type="entry name" value="PAS-like_dom_sf"/>
</dbReference>
<dbReference type="GO" id="GO:0005886">
    <property type="term" value="C:plasma membrane"/>
    <property type="evidence" value="ECO:0007669"/>
    <property type="project" value="UniProtKB-SubCell"/>
</dbReference>
<feature type="domain" description="PAS" evidence="16">
    <location>
        <begin position="526"/>
        <end position="595"/>
    </location>
</feature>
<evidence type="ECO:0000256" key="4">
    <source>
        <dbReference type="ARBA" id="ARBA00022679"/>
    </source>
</evidence>
<feature type="domain" description="Response regulatory" evidence="15">
    <location>
        <begin position="1056"/>
        <end position="1174"/>
    </location>
</feature>